<dbReference type="SUPFAM" id="SSF52540">
    <property type="entry name" value="P-loop containing nucleoside triphosphate hydrolases"/>
    <property type="match status" value="1"/>
</dbReference>
<evidence type="ECO:0000313" key="2">
    <source>
        <dbReference type="EMBL" id="HDD44316.1"/>
    </source>
</evidence>
<evidence type="ECO:0000259" key="1">
    <source>
        <dbReference type="Pfam" id="PF13401"/>
    </source>
</evidence>
<dbReference type="PANTHER" id="PTHR35894:SF1">
    <property type="entry name" value="PHOSPHORIBULOKINASE _ URIDINE KINASE FAMILY"/>
    <property type="match status" value="1"/>
</dbReference>
<dbReference type="GO" id="GO:0016887">
    <property type="term" value="F:ATP hydrolysis activity"/>
    <property type="evidence" value="ECO:0007669"/>
    <property type="project" value="InterPro"/>
</dbReference>
<dbReference type="InterPro" id="IPR052026">
    <property type="entry name" value="ExeA_AAA_ATPase_DNA-bind"/>
</dbReference>
<organism evidence="2">
    <name type="scientific">Desulfofervidus auxilii</name>
    <dbReference type="NCBI Taxonomy" id="1621989"/>
    <lineage>
        <taxon>Bacteria</taxon>
        <taxon>Pseudomonadati</taxon>
        <taxon>Thermodesulfobacteriota</taxon>
        <taxon>Candidatus Desulfofervidia</taxon>
        <taxon>Candidatus Desulfofervidales</taxon>
        <taxon>Candidatus Desulfofervidaceae</taxon>
        <taxon>Candidatus Desulfofervidus</taxon>
    </lineage>
</organism>
<reference evidence="2" key="1">
    <citation type="journal article" date="2020" name="mSystems">
        <title>Genome- and Community-Level Interaction Insights into Carbon Utilization and Element Cycling Functions of Hydrothermarchaeota in Hydrothermal Sediment.</title>
        <authorList>
            <person name="Zhou Z."/>
            <person name="Liu Y."/>
            <person name="Xu W."/>
            <person name="Pan J."/>
            <person name="Luo Z.H."/>
            <person name="Li M."/>
        </authorList>
    </citation>
    <scope>NUCLEOTIDE SEQUENCE [LARGE SCALE GENOMIC DNA]</scope>
    <source>
        <strain evidence="2">HyVt-233</strain>
    </source>
</reference>
<proteinExistence type="predicted"/>
<dbReference type="EMBL" id="DRBS01000216">
    <property type="protein sequence ID" value="HDD44316.1"/>
    <property type="molecule type" value="Genomic_DNA"/>
</dbReference>
<sequence length="269" mass="31112">MYEAFYGLKENPFKLSPDMEYFFVTPKIKSLLDLLHYGLKQNVGFMMITGEVGVGKTSFLRYFLNQLNHNVERAYLFNPTFRSSEDLLSFFLLDLKVIDKIDPFASKSILLQKMYNYLLSQYEKGKKVLFIIDDAQAAPDFILEELRLISNFETNKDKLIQILLVGQPELRQKIESPSLRQLAQRIAIKAKMEPLNREETADYISYRLLKAGQTNLFDKKAIKLIHKASKGLPRLINLISERALIAGYVYTKPKIGKKEVKMALKDLEI</sequence>
<dbReference type="AlphaFoldDB" id="A0A7C0U2M9"/>
<dbReference type="PANTHER" id="PTHR35894">
    <property type="entry name" value="GENERAL SECRETION PATHWAY PROTEIN A-RELATED"/>
    <property type="match status" value="1"/>
</dbReference>
<accession>A0A7C0U2M9</accession>
<dbReference type="Pfam" id="PF13401">
    <property type="entry name" value="AAA_22"/>
    <property type="match status" value="1"/>
</dbReference>
<name>A0A7C0U2M9_DESA2</name>
<dbReference type="InterPro" id="IPR049945">
    <property type="entry name" value="AAA_22"/>
</dbReference>
<gene>
    <name evidence="2" type="ORF">ENG63_05600</name>
</gene>
<dbReference type="Proteomes" id="UP000886289">
    <property type="component" value="Unassembled WGS sequence"/>
</dbReference>
<dbReference type="InterPro" id="IPR027417">
    <property type="entry name" value="P-loop_NTPase"/>
</dbReference>
<comment type="caution">
    <text evidence="2">The sequence shown here is derived from an EMBL/GenBank/DDBJ whole genome shotgun (WGS) entry which is preliminary data.</text>
</comment>
<dbReference type="Gene3D" id="3.40.50.300">
    <property type="entry name" value="P-loop containing nucleotide triphosphate hydrolases"/>
    <property type="match status" value="1"/>
</dbReference>
<feature type="domain" description="ORC1/DEAH AAA+ ATPase" evidence="1">
    <location>
        <begin position="43"/>
        <end position="173"/>
    </location>
</feature>
<protein>
    <submittedName>
        <fullName evidence="2">AAA family ATPase</fullName>
    </submittedName>
</protein>
<dbReference type="PRINTS" id="PR00364">
    <property type="entry name" value="DISEASERSIST"/>
</dbReference>